<dbReference type="Proteomes" id="UP000235728">
    <property type="component" value="Unassembled WGS sequence"/>
</dbReference>
<evidence type="ECO:0000313" key="2">
    <source>
        <dbReference type="EMBL" id="PMB69223.1"/>
    </source>
</evidence>
<comment type="caution">
    <text evidence="2">The sequence shown here is derived from an EMBL/GenBank/DDBJ whole genome shotgun (WGS) entry which is preliminary data.</text>
</comment>
<feature type="region of interest" description="Disordered" evidence="1">
    <location>
        <begin position="655"/>
        <end position="685"/>
    </location>
</feature>
<dbReference type="EMBL" id="MRVG01000004">
    <property type="protein sequence ID" value="PMB69223.1"/>
    <property type="molecule type" value="Genomic_DNA"/>
</dbReference>
<protein>
    <submittedName>
        <fullName evidence="2">Uncharacterized protein</fullName>
    </submittedName>
</protein>
<name>A0A2N6NPM7_BEABA</name>
<feature type="region of interest" description="Disordered" evidence="1">
    <location>
        <begin position="518"/>
        <end position="540"/>
    </location>
</feature>
<feature type="compositionally biased region" description="Basic and acidic residues" evidence="1">
    <location>
        <begin position="523"/>
        <end position="540"/>
    </location>
</feature>
<reference evidence="2 3" key="1">
    <citation type="journal article" date="2016" name="Appl. Microbiol. Biotechnol.">
        <title>Characterization of T-DNA insertion mutants with decreased virulence in the entomopathogenic fungus Beauveria bassiana JEF-007.</title>
        <authorList>
            <person name="Kim S."/>
            <person name="Lee S.J."/>
            <person name="Nai Y.S."/>
            <person name="Yu J.S."/>
            <person name="Lee M.R."/>
            <person name="Yang Y.T."/>
            <person name="Kim J.S."/>
        </authorList>
    </citation>
    <scope>NUCLEOTIDE SEQUENCE [LARGE SCALE GENOMIC DNA]</scope>
    <source>
        <strain evidence="2 3">JEF-007</strain>
    </source>
</reference>
<proteinExistence type="predicted"/>
<evidence type="ECO:0000313" key="3">
    <source>
        <dbReference type="Proteomes" id="UP000235728"/>
    </source>
</evidence>
<feature type="region of interest" description="Disordered" evidence="1">
    <location>
        <begin position="19"/>
        <end position="44"/>
    </location>
</feature>
<feature type="compositionally biased region" description="Basic and acidic residues" evidence="1">
    <location>
        <begin position="655"/>
        <end position="675"/>
    </location>
</feature>
<evidence type="ECO:0000256" key="1">
    <source>
        <dbReference type="SAM" id="MobiDB-lite"/>
    </source>
</evidence>
<sequence>MNWPMPVYKNSYMSMTKKVEPAREEAPGKPTVGHLGDDEAGGEGEPRVRLGLLLARLENVAAADEERLQLGEHAGRDKDELENGKHLGLQVVEGVANHPKGEAVEEGGKDVQHDLVVDVLGVAPERDVHAVGDDANLLGHGRGKLVAVIDGAGGLGGGVGDDGVELGRHLVVLGRLEPDLAPVAAVDAVARDDVNHVLGRVGVGRAGAAVAAKVVLDGLAVLANVAKVDGLAAAREQQQAVKLRKELRRGLVDGDEHRLPDGGELAQKLDGAVGRLPVEARRGLVEEDEDAGLGHELDANGDALALLHGQAGADLADERVGEGLELEQVDDGVDVGELLLARRLAALAEKRRELERLADRRVRLVHVELLAVARGPLKGDGERAAVDEDGTGNGAVRLALGEHVEERRLAGARRSHERRQITGLDPALDIVEQETVSRGRLDSVREILPRKDGRVSDELVLKRVAAAFLLGARGGSVRGDGLLLGVEVLLVGVGVDGDVLAVLAGNHQARAVFRGRLPSARGPDCHADKERPPSPDDAKVAPEVGVAVGQRGEVVVAEDKGRPGLAAADAGTRTVRRVGVVGTAGDEIVSDAIDNLAVELVGEQGVKGVREGVDPEYPDQPGMHLGLSELETCVEKGGSDDDAGHLGSIVKRLEQGADSTEQCRHAEAGRHDNDPQNRNVGGNLGEAECSRVEKGKGLVLDQDRSSIKGIRHFRHGNQGRVEERKEERARLGEQTGRVTGRVVKEGAGDEGLDDVGDLLDDKGGLVAPDDLVLALDAGADLLREADRQRAARRNALVLLEGDRLFKVGGAVARLGRRRVVVLGGHARADGRGLVGFADGGGGARELVALGRLHLALRGNGDARQVVGDVGPGLADEAELLHKGPRLGHGSVKRLLALVEHEHLVKEVVDAVAGLVERDNGREAEDVGQGADGLCVVESTASMLVGEFLVLFPTRTSSGIVPAKDAAVGGQTLNNGHALALASRDAADKRIADFGIVCVLNAHGLEQKVPRLLLVLVAVLDALRQRKGHVEAGGKVHGLPDGQCGKEDFLLGVHDDLAAVALGLVGRHGAEAHVAGHVGEAAAVVGQHLEQRGAAGAGAAEDEQHLAGPHAAVHAVENGLHGRLLARLANLLQHVELRPDVLVDGGVGADRLDRQVRPGDAELAARQVGRAVALVGRHDLVLEMPIIAAAGGGGGGAVEGGRLGAPHGERGVVKKVSRLYSMVCGIC</sequence>
<accession>A0A2N6NPM7</accession>
<gene>
    <name evidence="2" type="ORF">BM221_003861</name>
</gene>
<organism evidence="2 3">
    <name type="scientific">Beauveria bassiana</name>
    <name type="common">White muscardine disease fungus</name>
    <name type="synonym">Tritirachium shiotae</name>
    <dbReference type="NCBI Taxonomy" id="176275"/>
    <lineage>
        <taxon>Eukaryota</taxon>
        <taxon>Fungi</taxon>
        <taxon>Dikarya</taxon>
        <taxon>Ascomycota</taxon>
        <taxon>Pezizomycotina</taxon>
        <taxon>Sordariomycetes</taxon>
        <taxon>Hypocreomycetidae</taxon>
        <taxon>Hypocreales</taxon>
        <taxon>Cordycipitaceae</taxon>
        <taxon>Beauveria</taxon>
    </lineage>
</organism>
<dbReference type="AlphaFoldDB" id="A0A2N6NPM7"/>